<dbReference type="GeneTree" id="ENSGT00940000175409"/>
<organism evidence="2 3">
    <name type="scientific">Myripristis murdjan</name>
    <name type="common">pinecone soldierfish</name>
    <dbReference type="NCBI Taxonomy" id="586833"/>
    <lineage>
        <taxon>Eukaryota</taxon>
        <taxon>Metazoa</taxon>
        <taxon>Chordata</taxon>
        <taxon>Craniata</taxon>
        <taxon>Vertebrata</taxon>
        <taxon>Euteleostomi</taxon>
        <taxon>Actinopterygii</taxon>
        <taxon>Neopterygii</taxon>
        <taxon>Teleostei</taxon>
        <taxon>Neoteleostei</taxon>
        <taxon>Acanthomorphata</taxon>
        <taxon>Holocentriformes</taxon>
        <taxon>Holocentridae</taxon>
        <taxon>Myripristis</taxon>
    </lineage>
</organism>
<dbReference type="InParanoid" id="A0A667ZA49"/>
<dbReference type="Gene3D" id="1.10.10.60">
    <property type="entry name" value="Homeodomain-like"/>
    <property type="match status" value="1"/>
</dbReference>
<proteinExistence type="predicted"/>
<feature type="domain" description="Myb/SANT-like DNA-binding" evidence="1">
    <location>
        <begin position="7"/>
        <end position="99"/>
    </location>
</feature>
<dbReference type="FunFam" id="1.10.10.60:FF:000032">
    <property type="entry name" value="Zinc finger and SCAN domain-containing 20"/>
    <property type="match status" value="1"/>
</dbReference>
<dbReference type="Pfam" id="PF13837">
    <property type="entry name" value="Myb_DNA-bind_4"/>
    <property type="match status" value="1"/>
</dbReference>
<dbReference type="PANTHER" id="PTHR47595">
    <property type="entry name" value="HEAT SHOCK 70 KDA PROTEIN 14"/>
    <property type="match status" value="1"/>
</dbReference>
<dbReference type="Ensembl" id="ENSMMDT00005033627.1">
    <property type="protein sequence ID" value="ENSMMDP00005032894.1"/>
    <property type="gene ID" value="ENSMMDG00005015479.1"/>
</dbReference>
<sequence>MAAAKGSRWLDEEVECLIEIWAEDGIQQQLDRTHKNSEVFGKIRDHLESRGYRRSVDQCRDKVKKLRIQYLRIRDALRKSGSSPDEKEKFRWYDAIDAIIGRKPTSQPVVLESSLPPKETTAACEPATPPHSKFALCSTDCLSICF</sequence>
<accession>A0A667ZA49</accession>
<keyword evidence="3" id="KW-1185">Reference proteome</keyword>
<dbReference type="PANTHER" id="PTHR47595:SF1">
    <property type="entry name" value="MYB_SANT-LIKE DNA-BINDING DOMAIN-CONTAINING PROTEIN"/>
    <property type="match status" value="1"/>
</dbReference>
<reference evidence="2" key="1">
    <citation type="submission" date="2019-06" db="EMBL/GenBank/DDBJ databases">
        <authorList>
            <consortium name="Wellcome Sanger Institute Data Sharing"/>
        </authorList>
    </citation>
    <scope>NUCLEOTIDE SEQUENCE [LARGE SCALE GENOMIC DNA]</scope>
</reference>
<evidence type="ECO:0000259" key="1">
    <source>
        <dbReference type="Pfam" id="PF13837"/>
    </source>
</evidence>
<protein>
    <recommendedName>
        <fullName evidence="1">Myb/SANT-like DNA-binding domain-containing protein</fullName>
    </recommendedName>
</protein>
<dbReference type="Proteomes" id="UP000472263">
    <property type="component" value="Chromosome 8"/>
</dbReference>
<dbReference type="AlphaFoldDB" id="A0A667ZA49"/>
<reference evidence="2" key="3">
    <citation type="submission" date="2025-09" db="UniProtKB">
        <authorList>
            <consortium name="Ensembl"/>
        </authorList>
    </citation>
    <scope>IDENTIFICATION</scope>
</reference>
<dbReference type="InterPro" id="IPR044822">
    <property type="entry name" value="Myb_DNA-bind_4"/>
</dbReference>
<reference evidence="2" key="2">
    <citation type="submission" date="2025-08" db="UniProtKB">
        <authorList>
            <consortium name="Ensembl"/>
        </authorList>
    </citation>
    <scope>IDENTIFICATION</scope>
</reference>
<evidence type="ECO:0000313" key="3">
    <source>
        <dbReference type="Proteomes" id="UP000472263"/>
    </source>
</evidence>
<evidence type="ECO:0000313" key="2">
    <source>
        <dbReference type="Ensembl" id="ENSMMDP00005032894.1"/>
    </source>
</evidence>
<name>A0A667ZA49_9TELE</name>